<evidence type="ECO:0000313" key="2">
    <source>
        <dbReference type="Proteomes" id="UP000077315"/>
    </source>
</evidence>
<dbReference type="InParanoid" id="A0A163AEQ9"/>
<accession>A0A163AEQ9</accession>
<sequence>LFIFFSSLNRTSLLIKPIEQNYNTRIQQLTPINKTSVKEETIYKPLVLYNIYLFILGRT</sequence>
<protein>
    <submittedName>
        <fullName evidence="1">Uncharacterized protein</fullName>
    </submittedName>
</protein>
<feature type="non-terminal residue" evidence="1">
    <location>
        <position position="1"/>
    </location>
</feature>
<name>A0A163AEQ9_PHYB8</name>
<reference evidence="2" key="1">
    <citation type="submission" date="2015-06" db="EMBL/GenBank/DDBJ databases">
        <title>Expansion of signal transduction pathways in fungi by whole-genome duplication.</title>
        <authorList>
            <consortium name="DOE Joint Genome Institute"/>
            <person name="Corrochano L.M."/>
            <person name="Kuo A."/>
            <person name="Marcet-Houben M."/>
            <person name="Polaino S."/>
            <person name="Salamov A."/>
            <person name="Villalobos J.M."/>
            <person name="Alvarez M.I."/>
            <person name="Avalos J."/>
            <person name="Benito E.P."/>
            <person name="Benoit I."/>
            <person name="Burger G."/>
            <person name="Camino L.P."/>
            <person name="Canovas D."/>
            <person name="Cerda-Olmedo E."/>
            <person name="Cheng J.-F."/>
            <person name="Dominguez A."/>
            <person name="Elias M."/>
            <person name="Eslava A.P."/>
            <person name="Glaser F."/>
            <person name="Grimwood J."/>
            <person name="Gutierrez G."/>
            <person name="Heitman J."/>
            <person name="Henrissat B."/>
            <person name="Iturriaga E.A."/>
            <person name="Lang B.F."/>
            <person name="Lavin J.L."/>
            <person name="Lee S."/>
            <person name="Li W."/>
            <person name="Lindquist E."/>
            <person name="Lopez-Garcia S."/>
            <person name="Luque E.M."/>
            <person name="Marcos A.T."/>
            <person name="Martin J."/>
            <person name="McCluskey K."/>
            <person name="Medina H.R."/>
            <person name="Miralles-Duran A."/>
            <person name="Miyazaki A."/>
            <person name="Munoz-Torres E."/>
            <person name="Oguiza J.A."/>
            <person name="Ohm R."/>
            <person name="Olmedo M."/>
            <person name="Orejas M."/>
            <person name="Ortiz-Castellanos L."/>
            <person name="Pisabarro A.G."/>
            <person name="Rodriguez-Romero J."/>
            <person name="Ruiz-Herrera J."/>
            <person name="Ruiz-Vazquez R."/>
            <person name="Sanz C."/>
            <person name="Schackwitz W."/>
            <person name="Schmutz J."/>
            <person name="Shahriari M."/>
            <person name="Shelest E."/>
            <person name="Silva-Franco F."/>
            <person name="Soanes D."/>
            <person name="Syed K."/>
            <person name="Tagua V.G."/>
            <person name="Talbot N.J."/>
            <person name="Thon M."/>
            <person name="De vries R.P."/>
            <person name="Wiebenga A."/>
            <person name="Yadav J.S."/>
            <person name="Braun E.L."/>
            <person name="Baker S."/>
            <person name="Garre V."/>
            <person name="Horwitz B."/>
            <person name="Torres-Martinez S."/>
            <person name="Idnurm A."/>
            <person name="Herrera-Estrella A."/>
            <person name="Gabaldon T."/>
            <person name="Grigoriev I.V."/>
        </authorList>
    </citation>
    <scope>NUCLEOTIDE SEQUENCE [LARGE SCALE GENOMIC DNA]</scope>
    <source>
        <strain evidence="2">NRRL 1555(-)</strain>
    </source>
</reference>
<dbReference type="GeneID" id="29004221"/>
<dbReference type="VEuPathDB" id="FungiDB:PHYBLDRAFT_77952"/>
<evidence type="ECO:0000313" key="1">
    <source>
        <dbReference type="EMBL" id="OAD72961.1"/>
    </source>
</evidence>
<dbReference type="EMBL" id="KV440982">
    <property type="protein sequence ID" value="OAD72961.1"/>
    <property type="molecule type" value="Genomic_DNA"/>
</dbReference>
<organism evidence="1 2">
    <name type="scientific">Phycomyces blakesleeanus (strain ATCC 8743b / DSM 1359 / FGSC 10004 / NBRC 33097 / NRRL 1555)</name>
    <dbReference type="NCBI Taxonomy" id="763407"/>
    <lineage>
        <taxon>Eukaryota</taxon>
        <taxon>Fungi</taxon>
        <taxon>Fungi incertae sedis</taxon>
        <taxon>Mucoromycota</taxon>
        <taxon>Mucoromycotina</taxon>
        <taxon>Mucoromycetes</taxon>
        <taxon>Mucorales</taxon>
        <taxon>Phycomycetaceae</taxon>
        <taxon>Phycomyces</taxon>
    </lineage>
</organism>
<keyword evidence="2" id="KW-1185">Reference proteome</keyword>
<gene>
    <name evidence="1" type="ORF">PHYBLDRAFT_77952</name>
</gene>
<dbReference type="RefSeq" id="XP_018291001.1">
    <property type="nucleotide sequence ID" value="XM_018443316.1"/>
</dbReference>
<dbReference type="Proteomes" id="UP000077315">
    <property type="component" value="Unassembled WGS sequence"/>
</dbReference>
<proteinExistence type="predicted"/>
<dbReference type="AlphaFoldDB" id="A0A163AEQ9"/>